<dbReference type="GO" id="GO:0008776">
    <property type="term" value="F:acetate kinase activity"/>
    <property type="evidence" value="ECO:0007669"/>
    <property type="project" value="TreeGrafter"/>
</dbReference>
<dbReference type="RefSeq" id="WP_184619042.1">
    <property type="nucleotide sequence ID" value="NZ_JACHEX010000002.1"/>
</dbReference>
<keyword evidence="7 9" id="KW-0067">ATP-binding</keyword>
<dbReference type="CDD" id="cd24011">
    <property type="entry name" value="ASKHA_NBD_BK"/>
    <property type="match status" value="1"/>
</dbReference>
<comment type="catalytic activity">
    <reaction evidence="8 9">
        <text>butanoate + ATP = butanoyl phosphate + ADP</text>
        <dbReference type="Rhea" id="RHEA:13585"/>
        <dbReference type="ChEBI" id="CHEBI:17968"/>
        <dbReference type="ChEBI" id="CHEBI:30616"/>
        <dbReference type="ChEBI" id="CHEBI:58079"/>
        <dbReference type="ChEBI" id="CHEBI:456216"/>
        <dbReference type="EC" id="2.7.2.7"/>
    </reaction>
</comment>
<sequence length="363" mass="40495">MYRILVINPGSTSTKLAIFEDEKQVASKTLRHTPEELSQFKRLIDQYEFRVNAIEDFLKTLGFEYKDFNAVVGRGGLVRPIPSGTYLVDELMVEELKQAKYGEHASNLGAVIAFEISNKYNIPAYIVDPVVVDEMEKIAKISGHPMFERKSIFHALNQKAVARRAAEELGKKYEEINLIVVHMGGGISIGAHRNGKVIDVNNALDGDGPFTPERSGTLPLTQLIDLCYSGKYDYDFIKKRIKGKGGLVAYLGTNDAMKVQEMISNGDKKAELVYKAMAYQIAKWVGKMAAALKGEVDAIVLTGGLAYDENYMVKWLKEYTSFIAKVLVYPGGDEEKALAMGALRVLRGEERARSYKEEVQMRG</sequence>
<comment type="similarity">
    <text evidence="2 9 10">Belongs to the acetokinase family.</text>
</comment>
<keyword evidence="6 9" id="KW-0418">Kinase</keyword>
<dbReference type="InterPro" id="IPR011245">
    <property type="entry name" value="Butyrate_kin"/>
</dbReference>
<evidence type="ECO:0000256" key="2">
    <source>
        <dbReference type="ARBA" id="ARBA00008748"/>
    </source>
</evidence>
<accession>A0A841GJ05</accession>
<dbReference type="GO" id="GO:0047761">
    <property type="term" value="F:butyrate kinase activity"/>
    <property type="evidence" value="ECO:0007669"/>
    <property type="project" value="UniProtKB-UniRule"/>
</dbReference>
<dbReference type="PROSITE" id="PS01075">
    <property type="entry name" value="ACETATE_KINASE_1"/>
    <property type="match status" value="1"/>
</dbReference>
<dbReference type="InterPro" id="IPR000890">
    <property type="entry name" value="Aliphatic_acid_kin_short-chain"/>
</dbReference>
<evidence type="ECO:0000256" key="6">
    <source>
        <dbReference type="ARBA" id="ARBA00022777"/>
    </source>
</evidence>
<evidence type="ECO:0000256" key="5">
    <source>
        <dbReference type="ARBA" id="ARBA00022741"/>
    </source>
</evidence>
<dbReference type="InterPro" id="IPR043129">
    <property type="entry name" value="ATPase_NBD"/>
</dbReference>
<keyword evidence="12" id="KW-1185">Reference proteome</keyword>
<evidence type="ECO:0000256" key="8">
    <source>
        <dbReference type="ARBA" id="ARBA00048596"/>
    </source>
</evidence>
<protein>
    <recommendedName>
        <fullName evidence="9">Probable butyrate kinase</fullName>
        <shortName evidence="9">BK</shortName>
        <ecNumber evidence="9">2.7.2.7</ecNumber>
    </recommendedName>
    <alternativeName>
        <fullName evidence="9">Branched-chain carboxylic acid kinase</fullName>
    </alternativeName>
</protein>
<evidence type="ECO:0000313" key="12">
    <source>
        <dbReference type="Proteomes" id="UP000555828"/>
    </source>
</evidence>
<dbReference type="AlphaFoldDB" id="A0A841GJ05"/>
<evidence type="ECO:0000256" key="7">
    <source>
        <dbReference type="ARBA" id="ARBA00022840"/>
    </source>
</evidence>
<dbReference type="PROSITE" id="PS01076">
    <property type="entry name" value="ACETATE_KINASE_2"/>
    <property type="match status" value="1"/>
</dbReference>
<evidence type="ECO:0000313" key="11">
    <source>
        <dbReference type="EMBL" id="MBB6062357.1"/>
    </source>
</evidence>
<evidence type="ECO:0000256" key="3">
    <source>
        <dbReference type="ARBA" id="ARBA00022490"/>
    </source>
</evidence>
<dbReference type="Proteomes" id="UP000555828">
    <property type="component" value="Unassembled WGS sequence"/>
</dbReference>
<keyword evidence="5 9" id="KW-0547">Nucleotide-binding</keyword>
<keyword evidence="4 9" id="KW-0808">Transferase</keyword>
<dbReference type="InterPro" id="IPR023865">
    <property type="entry name" value="Aliphatic_acid_kinase_CS"/>
</dbReference>
<dbReference type="PANTHER" id="PTHR21060">
    <property type="entry name" value="ACETATE KINASE"/>
    <property type="match status" value="1"/>
</dbReference>
<organism evidence="11 12">
    <name type="scientific">Thermosipho japonicus</name>
    <dbReference type="NCBI Taxonomy" id="90323"/>
    <lineage>
        <taxon>Bacteria</taxon>
        <taxon>Thermotogati</taxon>
        <taxon>Thermotogota</taxon>
        <taxon>Thermotogae</taxon>
        <taxon>Thermotogales</taxon>
        <taxon>Fervidobacteriaceae</taxon>
        <taxon>Thermosipho</taxon>
    </lineage>
</organism>
<dbReference type="NCBIfam" id="NF002834">
    <property type="entry name" value="PRK03011.1-5"/>
    <property type="match status" value="1"/>
</dbReference>
<gene>
    <name evidence="9" type="primary">buk</name>
    <name evidence="11" type="ORF">HNP65_000795</name>
</gene>
<dbReference type="PIRSF" id="PIRSF036458">
    <property type="entry name" value="Butyrate_kin"/>
    <property type="match status" value="1"/>
</dbReference>
<dbReference type="SUPFAM" id="SSF53067">
    <property type="entry name" value="Actin-like ATPase domain"/>
    <property type="match status" value="2"/>
</dbReference>
<comment type="caution">
    <text evidence="11">The sequence shown here is derived from an EMBL/GenBank/DDBJ whole genome shotgun (WGS) entry which is preliminary data.</text>
</comment>
<evidence type="ECO:0000256" key="9">
    <source>
        <dbReference type="HAMAP-Rule" id="MF_00542"/>
    </source>
</evidence>
<reference evidence="11 12" key="1">
    <citation type="submission" date="2020-08" db="EMBL/GenBank/DDBJ databases">
        <title>Genomic Encyclopedia of Type Strains, Phase IV (KMG-IV): sequencing the most valuable type-strain genomes for metagenomic binning, comparative biology and taxonomic classification.</title>
        <authorList>
            <person name="Goeker M."/>
        </authorList>
    </citation>
    <scope>NUCLEOTIDE SEQUENCE [LARGE SCALE GENOMIC DNA]</scope>
    <source>
        <strain evidence="11 12">DSM 13481</strain>
    </source>
</reference>
<dbReference type="HAMAP" id="MF_00542">
    <property type="entry name" value="Butyrate_kinase"/>
    <property type="match status" value="1"/>
</dbReference>
<dbReference type="GO" id="GO:0006083">
    <property type="term" value="P:acetate metabolic process"/>
    <property type="evidence" value="ECO:0007669"/>
    <property type="project" value="TreeGrafter"/>
</dbReference>
<keyword evidence="3 9" id="KW-0963">Cytoplasm</keyword>
<dbReference type="PRINTS" id="PR00471">
    <property type="entry name" value="ACETATEKNASE"/>
</dbReference>
<evidence type="ECO:0000256" key="4">
    <source>
        <dbReference type="ARBA" id="ARBA00022679"/>
    </source>
</evidence>
<dbReference type="Gene3D" id="3.30.420.40">
    <property type="match status" value="2"/>
</dbReference>
<dbReference type="Pfam" id="PF00871">
    <property type="entry name" value="Acetate_kinase"/>
    <property type="match status" value="1"/>
</dbReference>
<comment type="subcellular location">
    <subcellularLocation>
        <location evidence="1 9">Cytoplasm</location>
    </subcellularLocation>
</comment>
<dbReference type="EC" id="2.7.2.7" evidence="9"/>
<dbReference type="EMBL" id="JACHEX010000002">
    <property type="protein sequence ID" value="MBB6062357.1"/>
    <property type="molecule type" value="Genomic_DNA"/>
</dbReference>
<dbReference type="GO" id="GO:0005524">
    <property type="term" value="F:ATP binding"/>
    <property type="evidence" value="ECO:0007669"/>
    <property type="project" value="UniProtKB-KW"/>
</dbReference>
<dbReference type="NCBIfam" id="TIGR02707">
    <property type="entry name" value="butyr_kinase"/>
    <property type="match status" value="1"/>
</dbReference>
<name>A0A841GJ05_9BACT</name>
<evidence type="ECO:0000256" key="10">
    <source>
        <dbReference type="RuleBase" id="RU003835"/>
    </source>
</evidence>
<evidence type="ECO:0000256" key="1">
    <source>
        <dbReference type="ARBA" id="ARBA00004496"/>
    </source>
</evidence>
<dbReference type="PANTHER" id="PTHR21060:SF3">
    <property type="entry name" value="BUTYRATE KINASE 2-RELATED"/>
    <property type="match status" value="1"/>
</dbReference>
<dbReference type="GO" id="GO:0005737">
    <property type="term" value="C:cytoplasm"/>
    <property type="evidence" value="ECO:0007669"/>
    <property type="project" value="UniProtKB-SubCell"/>
</dbReference>
<proteinExistence type="inferred from homology"/>